<dbReference type="SUPFAM" id="SSF46689">
    <property type="entry name" value="Homeodomain-like"/>
    <property type="match status" value="1"/>
</dbReference>
<dbReference type="Proteomes" id="UP001597294">
    <property type="component" value="Unassembled WGS sequence"/>
</dbReference>
<protein>
    <submittedName>
        <fullName evidence="6">TetR/AcrR family transcriptional regulator</fullName>
    </submittedName>
</protein>
<reference evidence="7" key="1">
    <citation type="journal article" date="2019" name="Int. J. Syst. Evol. Microbiol.">
        <title>The Global Catalogue of Microorganisms (GCM) 10K type strain sequencing project: providing services to taxonomists for standard genome sequencing and annotation.</title>
        <authorList>
            <consortium name="The Broad Institute Genomics Platform"/>
            <consortium name="The Broad Institute Genome Sequencing Center for Infectious Disease"/>
            <person name="Wu L."/>
            <person name="Ma J."/>
        </authorList>
    </citation>
    <scope>NUCLEOTIDE SEQUENCE [LARGE SCALE GENOMIC DNA]</scope>
    <source>
        <strain evidence="7">CGMCC 4.7192</strain>
    </source>
</reference>
<accession>A0ABW5BGA1</accession>
<dbReference type="InterPro" id="IPR009057">
    <property type="entry name" value="Homeodomain-like_sf"/>
</dbReference>
<dbReference type="PANTHER" id="PTHR30055">
    <property type="entry name" value="HTH-TYPE TRANSCRIPTIONAL REGULATOR RUTR"/>
    <property type="match status" value="1"/>
</dbReference>
<dbReference type="Gene3D" id="1.10.357.10">
    <property type="entry name" value="Tetracycline Repressor, domain 2"/>
    <property type="match status" value="1"/>
</dbReference>
<evidence type="ECO:0000313" key="6">
    <source>
        <dbReference type="EMBL" id="MFD2204589.1"/>
    </source>
</evidence>
<dbReference type="InterPro" id="IPR036271">
    <property type="entry name" value="Tet_transcr_reg_TetR-rel_C_sf"/>
</dbReference>
<feature type="domain" description="HTH tetR-type" evidence="5">
    <location>
        <begin position="10"/>
        <end position="70"/>
    </location>
</feature>
<dbReference type="EMBL" id="JBHUII010000001">
    <property type="protein sequence ID" value="MFD2204589.1"/>
    <property type="molecule type" value="Genomic_DNA"/>
</dbReference>
<dbReference type="SUPFAM" id="SSF48498">
    <property type="entry name" value="Tetracyclin repressor-like, C-terminal domain"/>
    <property type="match status" value="1"/>
</dbReference>
<evidence type="ECO:0000313" key="7">
    <source>
        <dbReference type="Proteomes" id="UP001597294"/>
    </source>
</evidence>
<keyword evidence="1" id="KW-0805">Transcription regulation</keyword>
<dbReference type="InterPro" id="IPR001647">
    <property type="entry name" value="HTH_TetR"/>
</dbReference>
<keyword evidence="7" id="KW-1185">Reference proteome</keyword>
<keyword evidence="3" id="KW-0804">Transcription</keyword>
<proteinExistence type="predicted"/>
<dbReference type="PANTHER" id="PTHR30055:SF234">
    <property type="entry name" value="HTH-TYPE TRANSCRIPTIONAL REGULATOR BETI"/>
    <property type="match status" value="1"/>
</dbReference>
<dbReference type="InterPro" id="IPR025996">
    <property type="entry name" value="MT1864/Rv1816-like_C"/>
</dbReference>
<dbReference type="PROSITE" id="PS50977">
    <property type="entry name" value="HTH_TETR_2"/>
    <property type="match status" value="1"/>
</dbReference>
<evidence type="ECO:0000256" key="4">
    <source>
        <dbReference type="PROSITE-ProRule" id="PRU00335"/>
    </source>
</evidence>
<dbReference type="Pfam" id="PF13305">
    <property type="entry name" value="TetR_C_33"/>
    <property type="match status" value="1"/>
</dbReference>
<evidence type="ECO:0000259" key="5">
    <source>
        <dbReference type="PROSITE" id="PS50977"/>
    </source>
</evidence>
<dbReference type="Pfam" id="PF00440">
    <property type="entry name" value="TetR_N"/>
    <property type="match status" value="1"/>
</dbReference>
<evidence type="ECO:0000256" key="3">
    <source>
        <dbReference type="ARBA" id="ARBA00023163"/>
    </source>
</evidence>
<organism evidence="6 7">
    <name type="scientific">Kiloniella antarctica</name>
    <dbReference type="NCBI Taxonomy" id="1550907"/>
    <lineage>
        <taxon>Bacteria</taxon>
        <taxon>Pseudomonadati</taxon>
        <taxon>Pseudomonadota</taxon>
        <taxon>Alphaproteobacteria</taxon>
        <taxon>Rhodospirillales</taxon>
        <taxon>Kiloniellaceae</taxon>
        <taxon>Kiloniella</taxon>
    </lineage>
</organism>
<evidence type="ECO:0000256" key="2">
    <source>
        <dbReference type="ARBA" id="ARBA00023125"/>
    </source>
</evidence>
<dbReference type="PRINTS" id="PR00455">
    <property type="entry name" value="HTHTETR"/>
</dbReference>
<sequence>MARRVDHNHEELKEMILEAARHLVEQEGYSSLSMRKIGTAIGYSPGTIYNIFSNLDDLVLQLNARTLDELYLALANINKDGSVEDNFDMLLRGYLEFVEAKRNLWRTLFDHRAIMGCDLPDWYGARVEKLLALLDDTLRPYFKGRDPVSLRKSSATLWAGLHGIVSLTDSNKLNVISDANPLELCRLLVSQFLNGLKLSPSVGRG</sequence>
<comment type="caution">
    <text evidence="6">The sequence shown here is derived from an EMBL/GenBank/DDBJ whole genome shotgun (WGS) entry which is preliminary data.</text>
</comment>
<dbReference type="RefSeq" id="WP_380248323.1">
    <property type="nucleotide sequence ID" value="NZ_JBHUII010000001.1"/>
</dbReference>
<gene>
    <name evidence="6" type="ORF">ACFSKO_03155</name>
</gene>
<name>A0ABW5BGA1_9PROT</name>
<evidence type="ECO:0000256" key="1">
    <source>
        <dbReference type="ARBA" id="ARBA00023015"/>
    </source>
</evidence>
<feature type="DNA-binding region" description="H-T-H motif" evidence="4">
    <location>
        <begin position="33"/>
        <end position="52"/>
    </location>
</feature>
<dbReference type="InterPro" id="IPR050109">
    <property type="entry name" value="HTH-type_TetR-like_transc_reg"/>
</dbReference>
<keyword evidence="2 4" id="KW-0238">DNA-binding</keyword>